<dbReference type="GO" id="GO:0007165">
    <property type="term" value="P:signal transduction"/>
    <property type="evidence" value="ECO:0007669"/>
    <property type="project" value="UniProtKB-KW"/>
</dbReference>
<dbReference type="Gene3D" id="6.10.340.10">
    <property type="match status" value="1"/>
</dbReference>
<proteinExistence type="inferred from homology"/>
<dbReference type="STRING" id="1348624.GCA_001591545_01941"/>
<feature type="domain" description="Methyl-accepting transducer" evidence="9">
    <location>
        <begin position="280"/>
        <end position="516"/>
    </location>
</feature>
<dbReference type="SMART" id="SM00283">
    <property type="entry name" value="MA"/>
    <property type="match status" value="1"/>
</dbReference>
<dbReference type="AlphaFoldDB" id="A0A2X4WLV1"/>
<accession>A0A2X4WLV1</accession>
<comment type="similarity">
    <text evidence="5">Belongs to the methyl-accepting chemotaxis (MCP) protein family.</text>
</comment>
<evidence type="ECO:0000313" key="12">
    <source>
        <dbReference type="Proteomes" id="UP000249134"/>
    </source>
</evidence>
<dbReference type="PRINTS" id="PR00260">
    <property type="entry name" value="CHEMTRNSDUCR"/>
</dbReference>
<dbReference type="RefSeq" id="WP_066140317.1">
    <property type="nucleotide sequence ID" value="NZ_CBCSGM010000001.1"/>
</dbReference>
<dbReference type="Proteomes" id="UP000249134">
    <property type="component" value="Chromosome 1"/>
</dbReference>
<feature type="compositionally biased region" description="Low complexity" evidence="7">
    <location>
        <begin position="528"/>
        <end position="542"/>
    </location>
</feature>
<gene>
    <name evidence="11" type="primary">mcpA_4</name>
    <name evidence="11" type="ORF">NCTC4824_02893</name>
</gene>
<keyword evidence="2" id="KW-1003">Cell membrane</keyword>
<reference evidence="11 12" key="1">
    <citation type="submission" date="2018-06" db="EMBL/GenBank/DDBJ databases">
        <authorList>
            <consortium name="Pathogen Informatics"/>
            <person name="Doyle S."/>
        </authorList>
    </citation>
    <scope>NUCLEOTIDE SEQUENCE [LARGE SCALE GENOMIC DNA]</scope>
    <source>
        <strain evidence="11 12">NCTC4824</strain>
    </source>
</reference>
<dbReference type="Gene3D" id="1.10.287.950">
    <property type="entry name" value="Methyl-accepting chemotaxis protein"/>
    <property type="match status" value="1"/>
</dbReference>
<dbReference type="GO" id="GO:0004888">
    <property type="term" value="F:transmembrane signaling receptor activity"/>
    <property type="evidence" value="ECO:0007669"/>
    <property type="project" value="InterPro"/>
</dbReference>
<dbReference type="EMBL" id="LS483476">
    <property type="protein sequence ID" value="SQI60718.1"/>
    <property type="molecule type" value="Genomic_DNA"/>
</dbReference>
<evidence type="ECO:0000256" key="1">
    <source>
        <dbReference type="ARBA" id="ARBA00004236"/>
    </source>
</evidence>
<feature type="transmembrane region" description="Helical" evidence="8">
    <location>
        <begin position="12"/>
        <end position="35"/>
    </location>
</feature>
<dbReference type="CDD" id="cd06225">
    <property type="entry name" value="HAMP"/>
    <property type="match status" value="1"/>
</dbReference>
<sequence length="566" mass="62080">MRKLKFTVAKKLWLGFSAVLFMLVVVGILLLMTMFRIDEEYKHLLNDRVHKVNLVNELISIQKDEVKTVQDLIINLNKKEFDSLKNIDEAYFIVHKKLDDITHDPDTKQLVKEVGLAKTMYTTHIEEALAKMKSQDNTEIRRVANEAEIFNDILMEKASKLKDVQERNMRNARENLDTVVFGATIFTVSLIIVATIISLVIAAAIISRSISRPVRKMTEGLTLIANGNLHIEEMNVRNKDEIGDMAFAFNKMTVDLRSVIQSMNDSAVQLAAQSEQLSASSEESTASSELVAESAAMHMKGSEQQIQIVAHNVLSMTELAKGIYQIGKSNEEMLQSTEKMNLFVDEGAAIVRVVSDQMNDIHSTITETAVSIKVMANHSTDIQHVTSIITDISEQTNLLALNAAIEAARAGEYGKGFAVVAKEVRKLAEQSKQSASEIASMVKVIQADANRAVHSISSGSEKIDMGLQASGKSREIFMKIEKAVNEVGNTVATVSAAIEEVQAVSEEVASGGDEIKKLAEQAAHGAKETNAATEEQLAATEEISSSSQGLATLAVDLQSEVSRFKL</sequence>
<keyword evidence="8" id="KW-0812">Transmembrane</keyword>
<evidence type="ECO:0000256" key="4">
    <source>
        <dbReference type="ARBA" id="ARBA00023224"/>
    </source>
</evidence>
<dbReference type="PANTHER" id="PTHR32089:SF112">
    <property type="entry name" value="LYSOZYME-LIKE PROTEIN-RELATED"/>
    <property type="match status" value="1"/>
</dbReference>
<dbReference type="SMART" id="SM00304">
    <property type="entry name" value="HAMP"/>
    <property type="match status" value="1"/>
</dbReference>
<dbReference type="GO" id="GO:0005886">
    <property type="term" value="C:plasma membrane"/>
    <property type="evidence" value="ECO:0007669"/>
    <property type="project" value="UniProtKB-SubCell"/>
</dbReference>
<dbReference type="KEGG" id="blen:NCTC4824_02893"/>
<evidence type="ECO:0000256" key="7">
    <source>
        <dbReference type="SAM" id="MobiDB-lite"/>
    </source>
</evidence>
<keyword evidence="8" id="KW-1133">Transmembrane helix</keyword>
<dbReference type="Pfam" id="PF00672">
    <property type="entry name" value="HAMP"/>
    <property type="match status" value="1"/>
</dbReference>
<evidence type="ECO:0000256" key="8">
    <source>
        <dbReference type="SAM" id="Phobius"/>
    </source>
</evidence>
<dbReference type="InterPro" id="IPR024478">
    <property type="entry name" value="HlyB_4HB_MCP"/>
</dbReference>
<comment type="subcellular location">
    <subcellularLocation>
        <location evidence="1">Cell membrane</location>
    </subcellularLocation>
</comment>
<feature type="domain" description="HAMP" evidence="10">
    <location>
        <begin position="208"/>
        <end position="261"/>
    </location>
</feature>
<protein>
    <submittedName>
        <fullName evidence="11">Methyl-accepting chemotaxis sensory transducer</fullName>
    </submittedName>
</protein>
<dbReference type="SUPFAM" id="SSF58104">
    <property type="entry name" value="Methyl-accepting chemotaxis protein (MCP) signaling domain"/>
    <property type="match status" value="1"/>
</dbReference>
<feature type="region of interest" description="Disordered" evidence="7">
    <location>
        <begin position="521"/>
        <end position="548"/>
    </location>
</feature>
<dbReference type="InterPro" id="IPR004090">
    <property type="entry name" value="Chemotax_Me-accpt_rcpt"/>
</dbReference>
<evidence type="ECO:0000256" key="2">
    <source>
        <dbReference type="ARBA" id="ARBA00022475"/>
    </source>
</evidence>
<dbReference type="Pfam" id="PF12729">
    <property type="entry name" value="4HB_MCP_1"/>
    <property type="match status" value="1"/>
</dbReference>
<evidence type="ECO:0000313" key="11">
    <source>
        <dbReference type="EMBL" id="SQI60718.1"/>
    </source>
</evidence>
<organism evidence="11 12">
    <name type="scientific">Lederbergia lenta</name>
    <name type="common">Bacillus lentus</name>
    <dbReference type="NCBI Taxonomy" id="1467"/>
    <lineage>
        <taxon>Bacteria</taxon>
        <taxon>Bacillati</taxon>
        <taxon>Bacillota</taxon>
        <taxon>Bacilli</taxon>
        <taxon>Bacillales</taxon>
        <taxon>Bacillaceae</taxon>
        <taxon>Lederbergia</taxon>
    </lineage>
</organism>
<dbReference type="CDD" id="cd11386">
    <property type="entry name" value="MCP_signal"/>
    <property type="match status" value="1"/>
</dbReference>
<name>A0A2X4WLV1_LEDLE</name>
<keyword evidence="4 6" id="KW-0807">Transducer</keyword>
<evidence type="ECO:0000256" key="3">
    <source>
        <dbReference type="ARBA" id="ARBA00023136"/>
    </source>
</evidence>
<evidence type="ECO:0000256" key="6">
    <source>
        <dbReference type="PROSITE-ProRule" id="PRU00284"/>
    </source>
</evidence>
<feature type="transmembrane region" description="Helical" evidence="8">
    <location>
        <begin position="179"/>
        <end position="206"/>
    </location>
</feature>
<evidence type="ECO:0000256" key="5">
    <source>
        <dbReference type="ARBA" id="ARBA00029447"/>
    </source>
</evidence>
<evidence type="ECO:0000259" key="9">
    <source>
        <dbReference type="PROSITE" id="PS50111"/>
    </source>
</evidence>
<dbReference type="InterPro" id="IPR004089">
    <property type="entry name" value="MCPsignal_dom"/>
</dbReference>
<evidence type="ECO:0000259" key="10">
    <source>
        <dbReference type="PROSITE" id="PS50885"/>
    </source>
</evidence>
<dbReference type="PROSITE" id="PS50111">
    <property type="entry name" value="CHEMOTAXIS_TRANSDUC_2"/>
    <property type="match status" value="1"/>
</dbReference>
<dbReference type="PANTHER" id="PTHR32089">
    <property type="entry name" value="METHYL-ACCEPTING CHEMOTAXIS PROTEIN MCPB"/>
    <property type="match status" value="1"/>
</dbReference>
<dbReference type="Pfam" id="PF00015">
    <property type="entry name" value="MCPsignal"/>
    <property type="match status" value="1"/>
</dbReference>
<dbReference type="GO" id="GO:0006935">
    <property type="term" value="P:chemotaxis"/>
    <property type="evidence" value="ECO:0007669"/>
    <property type="project" value="InterPro"/>
</dbReference>
<dbReference type="PROSITE" id="PS50885">
    <property type="entry name" value="HAMP"/>
    <property type="match status" value="1"/>
</dbReference>
<dbReference type="InterPro" id="IPR003660">
    <property type="entry name" value="HAMP_dom"/>
</dbReference>
<keyword evidence="3 8" id="KW-0472">Membrane</keyword>
<keyword evidence="12" id="KW-1185">Reference proteome</keyword>